<dbReference type="STRING" id="72664.V4M873"/>
<evidence type="ECO:0000313" key="2">
    <source>
        <dbReference type="Proteomes" id="UP000030689"/>
    </source>
</evidence>
<dbReference type="PANTHER" id="PTHR14379:SF63">
    <property type="entry name" value="ENDONUCLEASE OR GLYCOSYL HYDROLASE"/>
    <property type="match status" value="1"/>
</dbReference>
<dbReference type="GO" id="GO:0005777">
    <property type="term" value="C:peroxisome"/>
    <property type="evidence" value="ECO:0007669"/>
    <property type="project" value="InterPro"/>
</dbReference>
<dbReference type="GO" id="GO:0010468">
    <property type="term" value="P:regulation of gene expression"/>
    <property type="evidence" value="ECO:0007669"/>
    <property type="project" value="InterPro"/>
</dbReference>
<organism evidence="1 2">
    <name type="scientific">Eutrema salsugineum</name>
    <name type="common">Saltwater cress</name>
    <name type="synonym">Sisymbrium salsugineum</name>
    <dbReference type="NCBI Taxonomy" id="72664"/>
    <lineage>
        <taxon>Eukaryota</taxon>
        <taxon>Viridiplantae</taxon>
        <taxon>Streptophyta</taxon>
        <taxon>Embryophyta</taxon>
        <taxon>Tracheophyta</taxon>
        <taxon>Spermatophyta</taxon>
        <taxon>Magnoliopsida</taxon>
        <taxon>eudicotyledons</taxon>
        <taxon>Gunneridae</taxon>
        <taxon>Pentapetalae</taxon>
        <taxon>rosids</taxon>
        <taxon>malvids</taxon>
        <taxon>Brassicales</taxon>
        <taxon>Brassicaceae</taxon>
        <taxon>Eutremeae</taxon>
        <taxon>Eutrema</taxon>
    </lineage>
</organism>
<dbReference type="AlphaFoldDB" id="V4M873"/>
<evidence type="ECO:0000313" key="1">
    <source>
        <dbReference type="EMBL" id="ESQ52494.1"/>
    </source>
</evidence>
<dbReference type="Gramene" id="ESQ52494">
    <property type="protein sequence ID" value="ESQ52494"/>
    <property type="gene ID" value="EUTSA_v10017896mg"/>
</dbReference>
<dbReference type="PANTHER" id="PTHR14379">
    <property type="entry name" value="LIMKAIN B LKAP"/>
    <property type="match status" value="1"/>
</dbReference>
<reference evidence="1 2" key="1">
    <citation type="journal article" date="2013" name="Front. Plant Sci.">
        <title>The Reference Genome of the Halophytic Plant Eutrema salsugineum.</title>
        <authorList>
            <person name="Yang R."/>
            <person name="Jarvis D.E."/>
            <person name="Chen H."/>
            <person name="Beilstein M.A."/>
            <person name="Grimwood J."/>
            <person name="Jenkins J."/>
            <person name="Shu S."/>
            <person name="Prochnik S."/>
            <person name="Xin M."/>
            <person name="Ma C."/>
            <person name="Schmutz J."/>
            <person name="Wing R.A."/>
            <person name="Mitchell-Olds T."/>
            <person name="Schumaker K.S."/>
            <person name="Wang X."/>
        </authorList>
    </citation>
    <scope>NUCLEOTIDE SEQUENCE [LARGE SCALE GENOMIC DNA]</scope>
</reference>
<dbReference type="EMBL" id="KI517385">
    <property type="protein sequence ID" value="ESQ52494.1"/>
    <property type="molecule type" value="Genomic_DNA"/>
</dbReference>
<feature type="non-terminal residue" evidence="1">
    <location>
        <position position="224"/>
    </location>
</feature>
<proteinExistence type="predicted"/>
<accession>V4M873</accession>
<name>V4M873_EUTSA</name>
<keyword evidence="2" id="KW-1185">Reference proteome</keyword>
<dbReference type="InterPro" id="IPR024768">
    <property type="entry name" value="Marf1"/>
</dbReference>
<feature type="non-terminal residue" evidence="1">
    <location>
        <position position="1"/>
    </location>
</feature>
<gene>
    <name evidence="1" type="ORF">EUTSA_v10017896mg</name>
</gene>
<dbReference type="Proteomes" id="UP000030689">
    <property type="component" value="Unassembled WGS sequence"/>
</dbReference>
<dbReference type="KEGG" id="eus:EUTSA_v10017896mg"/>
<protein>
    <submittedName>
        <fullName evidence="1">Uncharacterized protein</fullName>
    </submittedName>
</protein>
<sequence length="224" mass="25600">GFDPCLVGRRIKSALKKSGYSDPVTITALGDLREEKGPGEDVLRKLSSSGIALNHANGPESMMYRWIRFNSVKRSLTPVMLVFGGFTQQYLLSSILCSRADDEYIFLLAYHQEEPASRWKGFRNIVRKEWLWKSLLSGGLRTMKTIQQGLFFRTSTLKLVILPGIAVYARWLAKALKISPRISRVENMNFIHRSVMRTTPEKFVWGRSKASFDISQVEIFSFLE</sequence>